<reference evidence="2" key="1">
    <citation type="journal article" date="2014" name="Int. J. Syst. Evol. Microbiol.">
        <title>Complete genome sequence of Corynebacterium casei LMG S-19264T (=DSM 44701T), isolated from a smear-ripened cheese.</title>
        <authorList>
            <consortium name="US DOE Joint Genome Institute (JGI-PGF)"/>
            <person name="Walter F."/>
            <person name="Albersmeier A."/>
            <person name="Kalinowski J."/>
            <person name="Ruckert C."/>
        </authorList>
    </citation>
    <scope>NUCLEOTIDE SEQUENCE</scope>
    <source>
        <strain evidence="2">KCTC 42731</strain>
    </source>
</reference>
<keyword evidence="1" id="KW-0472">Membrane</keyword>
<sequence>MASSYSAYRKDRYYHGSSKRKGNIYFMVSLTLLLITIAASGFLIHSQKKSHDSAVEAQEKKIEAFETELSWLRAINPYQGSYEKIEELAVKNNNLFPGWVTRVYPVPEHPNLMQLEQDVGTFVLNETKFSLASHKRYGITEQNKSMYLLNGLLPSMKKGRHQIAVKFTVSKHADIKNERGVRKMGSCYSKFYVNQKRVIDKRINLVGDDNGDALHIGEVNLELGVYPVSGMIYCDKKSDYNDDEIDISIMFREPSEQVLSASRYNVFHVYKPDRRVNSL</sequence>
<gene>
    <name evidence="2" type="ORF">GCM10017161_35840</name>
</gene>
<organism evidence="2 3">
    <name type="scientific">Thalassotalea marina</name>
    <dbReference type="NCBI Taxonomy" id="1673741"/>
    <lineage>
        <taxon>Bacteria</taxon>
        <taxon>Pseudomonadati</taxon>
        <taxon>Pseudomonadota</taxon>
        <taxon>Gammaproteobacteria</taxon>
        <taxon>Alteromonadales</taxon>
        <taxon>Colwelliaceae</taxon>
        <taxon>Thalassotalea</taxon>
    </lineage>
</organism>
<name>A0A919BPI4_9GAMM</name>
<protein>
    <submittedName>
        <fullName evidence="2">Uncharacterized protein</fullName>
    </submittedName>
</protein>
<accession>A0A919BPI4</accession>
<feature type="transmembrane region" description="Helical" evidence="1">
    <location>
        <begin position="24"/>
        <end position="44"/>
    </location>
</feature>
<keyword evidence="1" id="KW-0812">Transmembrane</keyword>
<keyword evidence="3" id="KW-1185">Reference proteome</keyword>
<proteinExistence type="predicted"/>
<evidence type="ECO:0000313" key="2">
    <source>
        <dbReference type="EMBL" id="GHG03401.1"/>
    </source>
</evidence>
<dbReference type="Proteomes" id="UP000623842">
    <property type="component" value="Unassembled WGS sequence"/>
</dbReference>
<keyword evidence="1" id="KW-1133">Transmembrane helix</keyword>
<dbReference type="EMBL" id="BNCK01000009">
    <property type="protein sequence ID" value="GHG03401.1"/>
    <property type="molecule type" value="Genomic_DNA"/>
</dbReference>
<evidence type="ECO:0000313" key="3">
    <source>
        <dbReference type="Proteomes" id="UP000623842"/>
    </source>
</evidence>
<dbReference type="AlphaFoldDB" id="A0A919BPI4"/>
<comment type="caution">
    <text evidence="2">The sequence shown here is derived from an EMBL/GenBank/DDBJ whole genome shotgun (WGS) entry which is preliminary data.</text>
</comment>
<reference evidence="2" key="2">
    <citation type="submission" date="2020-09" db="EMBL/GenBank/DDBJ databases">
        <authorList>
            <person name="Sun Q."/>
            <person name="Kim S."/>
        </authorList>
    </citation>
    <scope>NUCLEOTIDE SEQUENCE</scope>
    <source>
        <strain evidence="2">KCTC 42731</strain>
    </source>
</reference>
<evidence type="ECO:0000256" key="1">
    <source>
        <dbReference type="SAM" id="Phobius"/>
    </source>
</evidence>
<dbReference type="RefSeq" id="WP_189773537.1">
    <property type="nucleotide sequence ID" value="NZ_BNCK01000009.1"/>
</dbReference>